<dbReference type="RefSeq" id="WP_317625641.1">
    <property type="nucleotide sequence ID" value="NZ_JANFFA010000002.1"/>
</dbReference>
<reference evidence="2" key="1">
    <citation type="submission" date="2022-07" db="EMBL/GenBank/DDBJ databases">
        <authorList>
            <person name="Otstavnykh N."/>
            <person name="Isaeva M."/>
            <person name="Bystritskaya E."/>
        </authorList>
    </citation>
    <scope>NUCLEOTIDE SEQUENCE</scope>
    <source>
        <strain evidence="2">10Alg 79</strain>
    </source>
</reference>
<keyword evidence="1" id="KW-1133">Transmembrane helix</keyword>
<dbReference type="AlphaFoldDB" id="A0AAJ1UA29"/>
<comment type="caution">
    <text evidence="2">The sequence shown here is derived from an EMBL/GenBank/DDBJ whole genome shotgun (WGS) entry which is preliminary data.</text>
</comment>
<reference evidence="2" key="2">
    <citation type="submission" date="2023-04" db="EMBL/GenBank/DDBJ databases">
        <title>'Rhodoalgimonas zhirmunskyi' gen. nov., isolated from a red alga.</title>
        <authorList>
            <person name="Nedashkovskaya O.I."/>
            <person name="Otstavnykh N.Y."/>
            <person name="Bystritskaya E.P."/>
            <person name="Balabanova L.A."/>
            <person name="Isaeva M.P."/>
        </authorList>
    </citation>
    <scope>NUCLEOTIDE SEQUENCE</scope>
    <source>
        <strain evidence="2">10Alg 79</strain>
    </source>
</reference>
<feature type="transmembrane region" description="Helical" evidence="1">
    <location>
        <begin position="63"/>
        <end position="82"/>
    </location>
</feature>
<evidence type="ECO:0000313" key="3">
    <source>
        <dbReference type="Proteomes" id="UP001227162"/>
    </source>
</evidence>
<name>A0AAJ1UA29_9RHOB</name>
<organism evidence="2 3">
    <name type="scientific">Rhodalgimonas zhirmunskyi</name>
    <dbReference type="NCBI Taxonomy" id="2964767"/>
    <lineage>
        <taxon>Bacteria</taxon>
        <taxon>Pseudomonadati</taxon>
        <taxon>Pseudomonadota</taxon>
        <taxon>Alphaproteobacteria</taxon>
        <taxon>Rhodobacterales</taxon>
        <taxon>Roseobacteraceae</taxon>
        <taxon>Rhodalgimonas</taxon>
    </lineage>
</organism>
<keyword evidence="3" id="KW-1185">Reference proteome</keyword>
<accession>A0AAJ1UA29</accession>
<keyword evidence="1" id="KW-0812">Transmembrane</keyword>
<dbReference type="Proteomes" id="UP001227162">
    <property type="component" value="Unassembled WGS sequence"/>
</dbReference>
<evidence type="ECO:0000313" key="2">
    <source>
        <dbReference type="EMBL" id="MDQ2094018.1"/>
    </source>
</evidence>
<proteinExistence type="predicted"/>
<sequence>MLKRLEKRVAKAATRRAQRMERAERMGKYWKIRDDALWNPFEVFVFILLIVLAFGMFLGRGHFLYVLELFTPVVLVGVWVLLAQALIRYRAGQETFLQMFFRKFR</sequence>
<gene>
    <name evidence="2" type="ORF">NOI20_07850</name>
</gene>
<evidence type="ECO:0000256" key="1">
    <source>
        <dbReference type="SAM" id="Phobius"/>
    </source>
</evidence>
<keyword evidence="1" id="KW-0472">Membrane</keyword>
<dbReference type="EMBL" id="JANFFA010000002">
    <property type="protein sequence ID" value="MDQ2094018.1"/>
    <property type="molecule type" value="Genomic_DNA"/>
</dbReference>
<protein>
    <submittedName>
        <fullName evidence="2">Uncharacterized protein</fullName>
    </submittedName>
</protein>
<feature type="transmembrane region" description="Helical" evidence="1">
    <location>
        <begin position="36"/>
        <end position="57"/>
    </location>
</feature>